<dbReference type="EMBL" id="CP126114">
    <property type="protein sequence ID" value="WHY88098.1"/>
    <property type="molecule type" value="Genomic_DNA"/>
</dbReference>
<dbReference type="Pfam" id="PF01509">
    <property type="entry name" value="TruB_N"/>
    <property type="match status" value="1"/>
</dbReference>
<dbReference type="RefSeq" id="WP_066085371.1">
    <property type="nucleotide sequence ID" value="NZ_CP126114.1"/>
</dbReference>
<gene>
    <name evidence="5 8" type="primary">truB</name>
    <name evidence="8" type="ORF">QNH39_09745</name>
</gene>
<dbReference type="GO" id="GO:0160148">
    <property type="term" value="F:tRNA pseudouridine(55) synthase activity"/>
    <property type="evidence" value="ECO:0007669"/>
    <property type="project" value="UniProtKB-EC"/>
</dbReference>
<name>A0AA95MXN6_9BACI</name>
<keyword evidence="4 5" id="KW-0413">Isomerase</keyword>
<dbReference type="GO" id="GO:0031119">
    <property type="term" value="P:tRNA pseudouridine synthesis"/>
    <property type="evidence" value="ECO:0007669"/>
    <property type="project" value="UniProtKB-UniRule"/>
</dbReference>
<dbReference type="PANTHER" id="PTHR13767:SF2">
    <property type="entry name" value="PSEUDOURIDYLATE SYNTHASE TRUB1"/>
    <property type="match status" value="1"/>
</dbReference>
<dbReference type="HAMAP" id="MF_01080">
    <property type="entry name" value="TruB_bact"/>
    <property type="match status" value="1"/>
</dbReference>
<dbReference type="Gene3D" id="3.30.2350.10">
    <property type="entry name" value="Pseudouridine synthase"/>
    <property type="match status" value="1"/>
</dbReference>
<dbReference type="CDD" id="cd02573">
    <property type="entry name" value="PseudoU_synth_EcTruB"/>
    <property type="match status" value="1"/>
</dbReference>
<dbReference type="GO" id="GO:0003723">
    <property type="term" value="F:RNA binding"/>
    <property type="evidence" value="ECO:0007669"/>
    <property type="project" value="InterPro"/>
</dbReference>
<reference evidence="8" key="1">
    <citation type="submission" date="2023-05" db="EMBL/GenBank/DDBJ databases">
        <title>Comparative genomics of Bacillaceae isolates and their secondary metabolite potential.</title>
        <authorList>
            <person name="Song L."/>
            <person name="Nielsen L.J."/>
            <person name="Mohite O."/>
            <person name="Xu X."/>
            <person name="Weber T."/>
            <person name="Kovacs A.T."/>
        </authorList>
    </citation>
    <scope>NUCLEOTIDE SEQUENCE</scope>
    <source>
        <strain evidence="8">XLM17</strain>
    </source>
</reference>
<evidence type="ECO:0000313" key="8">
    <source>
        <dbReference type="EMBL" id="WHY88098.1"/>
    </source>
</evidence>
<comment type="similarity">
    <text evidence="2 5">Belongs to the pseudouridine synthase TruB family. Type 1 subfamily.</text>
</comment>
<feature type="active site" description="Nucleophile" evidence="5">
    <location>
        <position position="38"/>
    </location>
</feature>
<evidence type="ECO:0000259" key="7">
    <source>
        <dbReference type="Pfam" id="PF16198"/>
    </source>
</evidence>
<evidence type="ECO:0000256" key="4">
    <source>
        <dbReference type="ARBA" id="ARBA00023235"/>
    </source>
</evidence>
<protein>
    <recommendedName>
        <fullName evidence="5">tRNA pseudouridine synthase B</fullName>
        <ecNumber evidence="5">5.4.99.25</ecNumber>
    </recommendedName>
    <alternativeName>
        <fullName evidence="5">tRNA pseudouridine(55) synthase</fullName>
        <shortName evidence="5">Psi55 synthase</shortName>
    </alternativeName>
    <alternativeName>
        <fullName evidence="5">tRNA pseudouridylate synthase</fullName>
    </alternativeName>
    <alternativeName>
        <fullName evidence="5">tRNA-uridine isomerase</fullName>
    </alternativeName>
</protein>
<keyword evidence="9" id="KW-1185">Reference proteome</keyword>
<evidence type="ECO:0000259" key="6">
    <source>
        <dbReference type="Pfam" id="PF01509"/>
    </source>
</evidence>
<evidence type="ECO:0000256" key="1">
    <source>
        <dbReference type="ARBA" id="ARBA00000385"/>
    </source>
</evidence>
<dbReference type="FunFam" id="3.30.2350.10:FF:000011">
    <property type="entry name" value="tRNA pseudouridine synthase B"/>
    <property type="match status" value="1"/>
</dbReference>
<dbReference type="KEGG" id="nnv:QNH39_09745"/>
<evidence type="ECO:0000313" key="9">
    <source>
        <dbReference type="Proteomes" id="UP001178288"/>
    </source>
</evidence>
<dbReference type="SUPFAM" id="SSF55120">
    <property type="entry name" value="Pseudouridine synthase"/>
    <property type="match status" value="1"/>
</dbReference>
<evidence type="ECO:0000256" key="3">
    <source>
        <dbReference type="ARBA" id="ARBA00022694"/>
    </source>
</evidence>
<dbReference type="EC" id="5.4.99.25" evidence="5"/>
<comment type="function">
    <text evidence="5">Responsible for synthesis of pseudouridine from uracil-55 in the psi GC loop of transfer RNAs.</text>
</comment>
<feature type="domain" description="tRNA pseudouridylate synthase B C-terminal" evidence="7">
    <location>
        <begin position="179"/>
        <end position="237"/>
    </location>
</feature>
<organism evidence="8 9">
    <name type="scientific">Neobacillus novalis</name>
    <dbReference type="NCBI Taxonomy" id="220687"/>
    <lineage>
        <taxon>Bacteria</taxon>
        <taxon>Bacillati</taxon>
        <taxon>Bacillota</taxon>
        <taxon>Bacilli</taxon>
        <taxon>Bacillales</taxon>
        <taxon>Bacillaceae</taxon>
        <taxon>Neobacillus</taxon>
    </lineage>
</organism>
<evidence type="ECO:0000256" key="2">
    <source>
        <dbReference type="ARBA" id="ARBA00005642"/>
    </source>
</evidence>
<dbReference type="InterPro" id="IPR032819">
    <property type="entry name" value="TruB_C"/>
</dbReference>
<dbReference type="AlphaFoldDB" id="A0AA95MXN6"/>
<dbReference type="Pfam" id="PF16198">
    <property type="entry name" value="TruB_C_2"/>
    <property type="match status" value="1"/>
</dbReference>
<dbReference type="InterPro" id="IPR014780">
    <property type="entry name" value="tRNA_psdUridine_synth_TruB"/>
</dbReference>
<keyword evidence="3 5" id="KW-0819">tRNA processing</keyword>
<accession>A0AA95MXN6</accession>
<dbReference type="InterPro" id="IPR002501">
    <property type="entry name" value="PsdUridine_synth_N"/>
</dbReference>
<dbReference type="Proteomes" id="UP001178288">
    <property type="component" value="Chromosome"/>
</dbReference>
<dbReference type="PANTHER" id="PTHR13767">
    <property type="entry name" value="TRNA-PSEUDOURIDINE SYNTHASE"/>
    <property type="match status" value="1"/>
</dbReference>
<sequence>MEGILPLFKPAGLTSHDCVFKLRKILKTKKVGHTGTLDPDVTGVLPICIGKATKVAEYITDAGKAYEGEVTIGFSTTTEDASGDLVEKKIVNRTITHEEIQQVLNSLTGEIEQTPPMFSAVKVGGVRLYEYARKGIEVERPSRRVKIYSIELLDERSEYAGETISFRFRVSCSKGTYIRTLAVMIGERLGYPAHMSHLTRIQSASYSLNDCLTFEEVEKLMAAGNISTVLRPLETALSHLPKLLINDKVAEKVKNGALLPIPEYLNTSNGPIIAETKDGLALAIYAKHPNKPDLLKPVKVLRNEIE</sequence>
<dbReference type="InterPro" id="IPR020103">
    <property type="entry name" value="PsdUridine_synth_cat_dom_sf"/>
</dbReference>
<evidence type="ECO:0000256" key="5">
    <source>
        <dbReference type="HAMAP-Rule" id="MF_01080"/>
    </source>
</evidence>
<dbReference type="NCBIfam" id="TIGR00431">
    <property type="entry name" value="TruB"/>
    <property type="match status" value="1"/>
</dbReference>
<proteinExistence type="inferred from homology"/>
<comment type="catalytic activity">
    <reaction evidence="1 5">
        <text>uridine(55) in tRNA = pseudouridine(55) in tRNA</text>
        <dbReference type="Rhea" id="RHEA:42532"/>
        <dbReference type="Rhea" id="RHEA-COMP:10101"/>
        <dbReference type="Rhea" id="RHEA-COMP:10102"/>
        <dbReference type="ChEBI" id="CHEBI:65314"/>
        <dbReference type="ChEBI" id="CHEBI:65315"/>
        <dbReference type="EC" id="5.4.99.25"/>
    </reaction>
</comment>
<feature type="domain" description="Pseudouridine synthase II N-terminal" evidence="6">
    <location>
        <begin position="23"/>
        <end position="178"/>
    </location>
</feature>
<dbReference type="GO" id="GO:1990481">
    <property type="term" value="P:mRNA pseudouridine synthesis"/>
    <property type="evidence" value="ECO:0007669"/>
    <property type="project" value="TreeGrafter"/>
</dbReference>